<sequence length="204" mass="23463">MSSRRILQVGESYTFSRYFELPFTIDDILTELNCTIERKNITLPESSEILDIQFLQQQLRRNLSYIDLVNETTRREALIGPILFEVCALTNQRLNIEYSIAVNNYLKGTLDYYIAAPQNLLVIEAKQSDLVRGFTQLAVELIALDQWTKSTSELLYGAVTTGEDWRFGVYHRANRQVTQDQKRYQVPEDLSMLVKIIVGIISGS</sequence>
<evidence type="ECO:0008006" key="3">
    <source>
        <dbReference type="Google" id="ProtNLM"/>
    </source>
</evidence>
<dbReference type="EMBL" id="BDUD01000001">
    <property type="protein sequence ID" value="GBG16378.1"/>
    <property type="molecule type" value="Genomic_DNA"/>
</dbReference>
<keyword evidence="2" id="KW-1185">Reference proteome</keyword>
<evidence type="ECO:0000313" key="1">
    <source>
        <dbReference type="EMBL" id="GBG16378.1"/>
    </source>
</evidence>
<accession>A0A2R5FGH5</accession>
<evidence type="ECO:0000313" key="2">
    <source>
        <dbReference type="Proteomes" id="UP000245124"/>
    </source>
</evidence>
<dbReference type="AlphaFoldDB" id="A0A2R5FGH5"/>
<comment type="caution">
    <text evidence="1">The sequence shown here is derived from an EMBL/GenBank/DDBJ whole genome shotgun (WGS) entry which is preliminary data.</text>
</comment>
<dbReference type="RefSeq" id="WP_109006755.1">
    <property type="nucleotide sequence ID" value="NZ_BDUD01000001.1"/>
</dbReference>
<protein>
    <recommendedName>
        <fullName evidence="3">Type I restriction enzyme R protein N-terminal domain-containing protein</fullName>
    </recommendedName>
</protein>
<name>A0A2R5FGH5_NOSCO</name>
<proteinExistence type="predicted"/>
<dbReference type="OrthoDB" id="466093at2"/>
<dbReference type="Proteomes" id="UP000245124">
    <property type="component" value="Unassembled WGS sequence"/>
</dbReference>
<organism evidence="1 2">
    <name type="scientific">Nostoc commune NIES-4072</name>
    <dbReference type="NCBI Taxonomy" id="2005467"/>
    <lineage>
        <taxon>Bacteria</taxon>
        <taxon>Bacillati</taxon>
        <taxon>Cyanobacteriota</taxon>
        <taxon>Cyanophyceae</taxon>
        <taxon>Nostocales</taxon>
        <taxon>Nostocaceae</taxon>
        <taxon>Nostoc</taxon>
    </lineage>
</organism>
<gene>
    <name evidence="1" type="ORF">NIES4072_00240</name>
</gene>
<reference evidence="1 2" key="1">
    <citation type="submission" date="2017-06" db="EMBL/GenBank/DDBJ databases">
        <title>Genome sequencing of cyanobaciteial culture collection at National Institute for Environmental Studies (NIES).</title>
        <authorList>
            <person name="Hirose Y."/>
            <person name="Shimura Y."/>
            <person name="Fujisawa T."/>
            <person name="Nakamura Y."/>
            <person name="Kawachi M."/>
        </authorList>
    </citation>
    <scope>NUCLEOTIDE SEQUENCE [LARGE SCALE GENOMIC DNA]</scope>
    <source>
        <strain evidence="1 2">NIES-4072</strain>
    </source>
</reference>